<proteinExistence type="predicted"/>
<keyword evidence="2" id="KW-1185">Reference proteome</keyword>
<protein>
    <submittedName>
        <fullName evidence="1">Uncharacterized protein</fullName>
    </submittedName>
</protein>
<dbReference type="EMBL" id="JAABNR010000002">
    <property type="protein sequence ID" value="NBZ86521.1"/>
    <property type="molecule type" value="Genomic_DNA"/>
</dbReference>
<organism evidence="1 2">
    <name type="scientific">Stagnihabitans tardus</name>
    <dbReference type="NCBI Taxonomy" id="2699202"/>
    <lineage>
        <taxon>Bacteria</taxon>
        <taxon>Pseudomonadati</taxon>
        <taxon>Pseudomonadota</taxon>
        <taxon>Alphaproteobacteria</taxon>
        <taxon>Rhodobacterales</taxon>
        <taxon>Paracoccaceae</taxon>
        <taxon>Stagnihabitans</taxon>
    </lineage>
</organism>
<comment type="caution">
    <text evidence="1">The sequence shown here is derived from an EMBL/GenBank/DDBJ whole genome shotgun (WGS) entry which is preliminary data.</text>
</comment>
<dbReference type="AlphaFoldDB" id="A0AAE4Y651"/>
<accession>A0AAE4Y651</accession>
<reference evidence="1" key="1">
    <citation type="submission" date="2020-01" db="EMBL/GenBank/DDBJ databases">
        <authorList>
            <person name="Chen W.-M."/>
        </authorList>
    </citation>
    <scope>NUCLEOTIDE SEQUENCE</scope>
    <source>
        <strain evidence="1">CYK-10</strain>
    </source>
</reference>
<dbReference type="SUPFAM" id="SSF75304">
    <property type="entry name" value="Amidase signature (AS) enzymes"/>
    <property type="match status" value="1"/>
</dbReference>
<evidence type="ECO:0000313" key="1">
    <source>
        <dbReference type="EMBL" id="NBZ86521.1"/>
    </source>
</evidence>
<dbReference type="InterPro" id="IPR036928">
    <property type="entry name" value="AS_sf"/>
</dbReference>
<name>A0AAE4Y651_9RHOB</name>
<dbReference type="Proteomes" id="UP001193501">
    <property type="component" value="Unassembled WGS sequence"/>
</dbReference>
<dbReference type="Gene3D" id="3.90.1300.10">
    <property type="entry name" value="Amidase signature (AS) domain"/>
    <property type="match status" value="1"/>
</dbReference>
<dbReference type="RefSeq" id="WP_168773326.1">
    <property type="nucleotide sequence ID" value="NZ_JAABNR010000002.1"/>
</dbReference>
<evidence type="ECO:0000313" key="2">
    <source>
        <dbReference type="Proteomes" id="UP001193501"/>
    </source>
</evidence>
<sequence length="267" mass="28081">MTSTEILALSLSDLSDALQTDMVTAAEVVAAYGVGDPQAIAAAQERLAGDAPFLCGIPFRGAGLVAENLARDGAIPAKAGAFAVIEDWDGAALSAPLTFRPTPGLLPRLAGEGLFRALSEVPAIRAREVRDLRRILQAASLRRAEDPDQVPLPPPSPDLRRPCLLGAAVDVVLKGYEVGRLDPPWGQFGALWAEGAPEALQQRGRARADWAVVLQKWPLVALPTEMAGLVAGLGLPAIRVGGVILAARWFADERVLTAAQALEQARA</sequence>
<gene>
    <name evidence="1" type="ORF">GV832_02930</name>
</gene>